<organism evidence="1 2">
    <name type="scientific">Carboxydothermus islandicus</name>
    <dbReference type="NCBI Taxonomy" id="661089"/>
    <lineage>
        <taxon>Bacteria</taxon>
        <taxon>Bacillati</taxon>
        <taxon>Bacillota</taxon>
        <taxon>Clostridia</taxon>
        <taxon>Thermoanaerobacterales</taxon>
        <taxon>Thermoanaerobacteraceae</taxon>
        <taxon>Carboxydothermus</taxon>
    </lineage>
</organism>
<gene>
    <name evidence="1" type="ORF">ciss_08750</name>
</gene>
<sequence length="57" mass="6237">MEEEIKNEVIRAAKDGKLPCKVALELADRLNVPPKKVGDAANELKIKISACQLGCFK</sequence>
<accession>A0A1L8D197</accession>
<dbReference type="RefSeq" id="WP_166503984.1">
    <property type="nucleotide sequence ID" value="NZ_BDJL01000024.1"/>
</dbReference>
<dbReference type="STRING" id="661089.ciss_08750"/>
<comment type="caution">
    <text evidence="1">The sequence shown here is derived from an EMBL/GenBank/DDBJ whole genome shotgun (WGS) entry which is preliminary data.</text>
</comment>
<reference evidence="2" key="1">
    <citation type="submission" date="2016-12" db="EMBL/GenBank/DDBJ databases">
        <title>Draft Genome Sequences od Carboxydothermus pertinax and islandicus, Hydrogenogenic Carboxydotrophic Bacteria.</title>
        <authorList>
            <person name="Fukuyama Y."/>
            <person name="Ohmae K."/>
            <person name="Yoneda Y."/>
            <person name="Yoshida T."/>
            <person name="Sako Y."/>
        </authorList>
    </citation>
    <scope>NUCLEOTIDE SEQUENCE [LARGE SCALE GENOMIC DNA]</scope>
    <source>
        <strain evidence="2">SET</strain>
    </source>
</reference>
<dbReference type="EMBL" id="BDJL01000024">
    <property type="protein sequence ID" value="GAV24942.1"/>
    <property type="molecule type" value="Genomic_DNA"/>
</dbReference>
<protein>
    <submittedName>
        <fullName evidence="1">Uncharacterized protein</fullName>
    </submittedName>
</protein>
<dbReference type="Proteomes" id="UP000187338">
    <property type="component" value="Unassembled WGS sequence"/>
</dbReference>
<name>A0A1L8D197_9THEO</name>
<proteinExistence type="predicted"/>
<evidence type="ECO:0000313" key="2">
    <source>
        <dbReference type="Proteomes" id="UP000187338"/>
    </source>
</evidence>
<keyword evidence="2" id="KW-1185">Reference proteome</keyword>
<evidence type="ECO:0000313" key="1">
    <source>
        <dbReference type="EMBL" id="GAV24942.1"/>
    </source>
</evidence>
<dbReference type="AlphaFoldDB" id="A0A1L8D197"/>